<dbReference type="InterPro" id="IPR001750">
    <property type="entry name" value="ND/Mrp_TM"/>
</dbReference>
<evidence type="ECO:0000256" key="4">
    <source>
        <dbReference type="ARBA" id="ARBA00023136"/>
    </source>
</evidence>
<feature type="transmembrane region" description="Helical" evidence="6">
    <location>
        <begin position="90"/>
        <end position="110"/>
    </location>
</feature>
<protein>
    <submittedName>
        <fullName evidence="9">NAD(P)H-quinone oxidoreductase subunit 5</fullName>
    </submittedName>
</protein>
<feature type="transmembrane region" description="Helical" evidence="6">
    <location>
        <begin position="326"/>
        <end position="349"/>
    </location>
</feature>
<feature type="transmembrane region" description="Helical" evidence="6">
    <location>
        <begin position="218"/>
        <end position="238"/>
    </location>
</feature>
<evidence type="ECO:0000313" key="10">
    <source>
        <dbReference type="Proteomes" id="UP000534294"/>
    </source>
</evidence>
<feature type="transmembrane region" description="Helical" evidence="6">
    <location>
        <begin position="283"/>
        <end position="305"/>
    </location>
</feature>
<keyword evidence="2 5" id="KW-0812">Transmembrane</keyword>
<reference evidence="9 10" key="1">
    <citation type="submission" date="2020-08" db="EMBL/GenBank/DDBJ databases">
        <title>Genomic Encyclopedia of Type Strains, Phase IV (KMG-IV): sequencing the most valuable type-strain genomes for metagenomic binning, comparative biology and taxonomic classification.</title>
        <authorList>
            <person name="Goeker M."/>
        </authorList>
    </citation>
    <scope>NUCLEOTIDE SEQUENCE [LARGE SCALE GENOMIC DNA]</scope>
    <source>
        <strain evidence="9 10">DSM 12251</strain>
    </source>
</reference>
<dbReference type="GO" id="GO:0016020">
    <property type="term" value="C:membrane"/>
    <property type="evidence" value="ECO:0007669"/>
    <property type="project" value="UniProtKB-SubCell"/>
</dbReference>
<dbReference type="Pfam" id="PF00662">
    <property type="entry name" value="Proton_antipo_N"/>
    <property type="match status" value="1"/>
</dbReference>
<evidence type="ECO:0000259" key="8">
    <source>
        <dbReference type="Pfam" id="PF00662"/>
    </source>
</evidence>
<dbReference type="GO" id="GO:0012505">
    <property type="term" value="C:endomembrane system"/>
    <property type="evidence" value="ECO:0007669"/>
    <property type="project" value="UniProtKB-SubCell"/>
</dbReference>
<keyword evidence="3 6" id="KW-1133">Transmembrane helix</keyword>
<organism evidence="9 10">
    <name type="scientific">Prosthecobacter dejongeii</name>
    <dbReference type="NCBI Taxonomy" id="48465"/>
    <lineage>
        <taxon>Bacteria</taxon>
        <taxon>Pseudomonadati</taxon>
        <taxon>Verrucomicrobiota</taxon>
        <taxon>Verrucomicrobiia</taxon>
        <taxon>Verrucomicrobiales</taxon>
        <taxon>Verrucomicrobiaceae</taxon>
        <taxon>Prosthecobacter</taxon>
    </lineage>
</organism>
<sequence length="436" mass="47648">MSPEKIILSVVALPGVFFLLLGLVWLLGGHLSERALSRLTRGAYALLTLAVASIGLKMWQAGTPSIQLSLGDWFHVDHYGYPLSFLVDRLSLPMMGVTVVLAGIVGSFSVRYLHRDPGFYRFFLLLHLFTFGALLVFTAGSLDLLMAGWEIVGITAVMLVGFFQYRREPVRNALRVFGIYRIADVTLLLAIFLAHHWFGTAAWTGMFRGEWPGHINNLNGTAATVIAVLLIFAASGKSSQGPFCGWLPRAMEGPTPSSAVFYGAISVHAGAYLLLRIEPLIRSSWVATGLVIFIGLTTAILGTLVHRTCADAKTSLAYASQTQLGIIFAEIGLGWTTLAIFHIIGHAMVRTMQFLRAPSMLHDYHRVHAAAGGHLDPTGEHYESLLPKSVQLWLYRVALGRGFYDSIVDRFVIAPVKKVAGALALFELGHSDKTDV</sequence>
<dbReference type="PANTHER" id="PTHR42829">
    <property type="entry name" value="NADH-UBIQUINONE OXIDOREDUCTASE CHAIN 5"/>
    <property type="match status" value="1"/>
</dbReference>
<comment type="caution">
    <text evidence="9">The sequence shown here is derived from an EMBL/GenBank/DDBJ whole genome shotgun (WGS) entry which is preliminary data.</text>
</comment>
<feature type="domain" description="NADH:quinone oxidoreductase/Mrp antiporter transmembrane" evidence="7">
    <location>
        <begin position="140"/>
        <end position="367"/>
    </location>
</feature>
<feature type="transmembrane region" description="Helical" evidence="6">
    <location>
        <begin position="6"/>
        <end position="27"/>
    </location>
</feature>
<keyword evidence="4 6" id="KW-0472">Membrane</keyword>
<feature type="transmembrane region" description="Helical" evidence="6">
    <location>
        <begin position="39"/>
        <end position="59"/>
    </location>
</feature>
<feature type="transmembrane region" description="Helical" evidence="6">
    <location>
        <begin position="259"/>
        <end position="277"/>
    </location>
</feature>
<dbReference type="InterPro" id="IPR003945">
    <property type="entry name" value="NU5C-like"/>
</dbReference>
<evidence type="ECO:0000256" key="2">
    <source>
        <dbReference type="ARBA" id="ARBA00022692"/>
    </source>
</evidence>
<dbReference type="Proteomes" id="UP000534294">
    <property type="component" value="Unassembled WGS sequence"/>
</dbReference>
<dbReference type="AlphaFoldDB" id="A0A7W7YK84"/>
<evidence type="ECO:0000256" key="1">
    <source>
        <dbReference type="ARBA" id="ARBA00004127"/>
    </source>
</evidence>
<proteinExistence type="predicted"/>
<feature type="transmembrane region" description="Helical" evidence="6">
    <location>
        <begin position="177"/>
        <end position="198"/>
    </location>
</feature>
<dbReference type="EMBL" id="JACHIF010000003">
    <property type="protein sequence ID" value="MBB5037756.1"/>
    <property type="molecule type" value="Genomic_DNA"/>
</dbReference>
<evidence type="ECO:0000313" key="9">
    <source>
        <dbReference type="EMBL" id="MBB5037756.1"/>
    </source>
</evidence>
<feature type="transmembrane region" description="Helical" evidence="6">
    <location>
        <begin position="122"/>
        <end position="140"/>
    </location>
</feature>
<dbReference type="RefSeq" id="WP_184207929.1">
    <property type="nucleotide sequence ID" value="NZ_JACHIF010000003.1"/>
</dbReference>
<dbReference type="PANTHER" id="PTHR42829:SF2">
    <property type="entry name" value="NADH-UBIQUINONE OXIDOREDUCTASE CHAIN 5"/>
    <property type="match status" value="1"/>
</dbReference>
<comment type="subcellular location">
    <subcellularLocation>
        <location evidence="1">Endomembrane system</location>
        <topology evidence="1">Multi-pass membrane protein</topology>
    </subcellularLocation>
    <subcellularLocation>
        <location evidence="5">Membrane</location>
        <topology evidence="5">Multi-pass membrane protein</topology>
    </subcellularLocation>
</comment>
<evidence type="ECO:0000256" key="6">
    <source>
        <dbReference type="SAM" id="Phobius"/>
    </source>
</evidence>
<keyword evidence="10" id="KW-1185">Reference proteome</keyword>
<dbReference type="InterPro" id="IPR001516">
    <property type="entry name" value="Proton_antipo_N"/>
</dbReference>
<gene>
    <name evidence="9" type="ORF">HNQ64_002005</name>
</gene>
<evidence type="ECO:0000256" key="3">
    <source>
        <dbReference type="ARBA" id="ARBA00022989"/>
    </source>
</evidence>
<dbReference type="GO" id="GO:0015990">
    <property type="term" value="P:electron transport coupled proton transport"/>
    <property type="evidence" value="ECO:0007669"/>
    <property type="project" value="TreeGrafter"/>
</dbReference>
<dbReference type="PRINTS" id="PR01434">
    <property type="entry name" value="NADHDHGNASE5"/>
</dbReference>
<dbReference type="GO" id="GO:0042773">
    <property type="term" value="P:ATP synthesis coupled electron transport"/>
    <property type="evidence" value="ECO:0007669"/>
    <property type="project" value="InterPro"/>
</dbReference>
<dbReference type="GO" id="GO:0003954">
    <property type="term" value="F:NADH dehydrogenase activity"/>
    <property type="evidence" value="ECO:0007669"/>
    <property type="project" value="TreeGrafter"/>
</dbReference>
<dbReference type="Pfam" id="PF00361">
    <property type="entry name" value="Proton_antipo_M"/>
    <property type="match status" value="1"/>
</dbReference>
<accession>A0A7W7YK84</accession>
<evidence type="ECO:0000259" key="7">
    <source>
        <dbReference type="Pfam" id="PF00361"/>
    </source>
</evidence>
<feature type="domain" description="NADH-Ubiquinone oxidoreductase (complex I) chain 5 N-terminal" evidence="8">
    <location>
        <begin position="73"/>
        <end position="123"/>
    </location>
</feature>
<name>A0A7W7YK84_9BACT</name>
<evidence type="ECO:0000256" key="5">
    <source>
        <dbReference type="RuleBase" id="RU000320"/>
    </source>
</evidence>
<dbReference type="GO" id="GO:0008137">
    <property type="term" value="F:NADH dehydrogenase (ubiquinone) activity"/>
    <property type="evidence" value="ECO:0007669"/>
    <property type="project" value="InterPro"/>
</dbReference>
<feature type="transmembrane region" description="Helical" evidence="6">
    <location>
        <begin position="146"/>
        <end position="165"/>
    </location>
</feature>